<evidence type="ECO:0000256" key="1">
    <source>
        <dbReference type="ARBA" id="ARBA00023157"/>
    </source>
</evidence>
<proteinExistence type="inferred from homology"/>
<dbReference type="InterPro" id="IPR013106">
    <property type="entry name" value="Ig_V-set"/>
</dbReference>
<dbReference type="GeneTree" id="ENSGT00940000159681"/>
<dbReference type="SUPFAM" id="SSF56574">
    <property type="entry name" value="Serpins"/>
    <property type="match status" value="1"/>
</dbReference>
<accession>A0A8C4SBD2</accession>
<dbReference type="CDD" id="cd00096">
    <property type="entry name" value="Ig"/>
    <property type="match status" value="1"/>
</dbReference>
<evidence type="ECO:0000313" key="7">
    <source>
        <dbReference type="Proteomes" id="UP000694620"/>
    </source>
</evidence>
<dbReference type="SMART" id="SM00408">
    <property type="entry name" value="IGc2"/>
    <property type="match status" value="4"/>
</dbReference>
<comment type="similarity">
    <text evidence="3">Belongs to the serpin family.</text>
</comment>
<dbReference type="Gene3D" id="2.60.40.10">
    <property type="entry name" value="Immunoglobulins"/>
    <property type="match status" value="4"/>
</dbReference>
<feature type="domain" description="Ig-like" evidence="5">
    <location>
        <begin position="3"/>
        <end position="115"/>
    </location>
</feature>
<dbReference type="SMART" id="SM00409">
    <property type="entry name" value="IG"/>
    <property type="match status" value="4"/>
</dbReference>
<dbReference type="InterPro" id="IPR042185">
    <property type="entry name" value="Serpin_sf_2"/>
</dbReference>
<dbReference type="InterPro" id="IPR003599">
    <property type="entry name" value="Ig_sub"/>
</dbReference>
<keyword evidence="2" id="KW-0325">Glycoprotein</keyword>
<feature type="domain" description="Ig-like" evidence="5">
    <location>
        <begin position="253"/>
        <end position="362"/>
    </location>
</feature>
<sequence>MAPAVLILLALGFQLVKGYQTSQIHTAAITATAGATVNLECNLGKPANNLEVKWYKSSETMQRSIINPKNDKSSINNSENISTLILKNVMEKDSGEYICTLEPRAGCATVKKKIIMRVQAGTVKSIEINIIQSPTILTSPVHSDVTLACFVYTNASGGLVRWYREVEPKGRSYFFSAKEINDNDKRVDWVNEHNSIERSLKFKTVQAKDSGKYHCEYYMKVANPETRSQTESQEQLVLAGYGTELRVREKVNIRIHNIPKSVSVTETSSVTLICLVYHHTSYVGALRWFRKTEDGEEAHFYSESPQNNKKNDPRVVGKQEVKGDVSNFTITINGVRPQDSGKYFCHKYKKVGGSEGEELLVSGVGTTLTVDALLSRPPTVCSEPPAVILQPYQEVCGFQNEKVTLHCFVSAGIVNRIIRWYRITSRQKEYIYSSMDASSEKVDPRVHRTDHHYFDINWSITIENLTLKDNGMYFCELEDGLEEKVAVGGGTKLIVKEPHGEAELITKAMTPEPHGVADLTTEAMTTTPPLPHCYEHAVPWQTCDEMPSSTGVGILSKSITEFGFNVYRILKDTLKEPNVVFSPLSIAIALSNLLLGARGETLSVLKKALNYPEHFTCVHQEMGNLIQSDSNLLIASAIYYQSGLKLHDFFLEQSKQYYGVAMPLNNDMAENVRMINEWVAEKTQNKITHLVDEIMASPEMLLLNAIYFKGKWKVKFQEDETKPKTFMRFGHSSKKFVLVPMMEHDKYPLAIIQSRALNAKVARFRLSNESSLVLILPNNLSPTGLSQVQSKLKTEDFLDMVNSLIKRTRAM</sequence>
<dbReference type="Pfam" id="PF07686">
    <property type="entry name" value="V-set"/>
    <property type="match status" value="3"/>
</dbReference>
<keyword evidence="1" id="KW-1015">Disulfide bond</keyword>
<dbReference type="Gene3D" id="2.30.39.10">
    <property type="entry name" value="Alpha-1-antitrypsin, domain 1"/>
    <property type="match status" value="1"/>
</dbReference>
<evidence type="ECO:0000259" key="5">
    <source>
        <dbReference type="PROSITE" id="PS50835"/>
    </source>
</evidence>
<dbReference type="InterPro" id="IPR007110">
    <property type="entry name" value="Ig-like_dom"/>
</dbReference>
<organism evidence="6 7">
    <name type="scientific">Erpetoichthys calabaricus</name>
    <name type="common">Rope fish</name>
    <name type="synonym">Calamoichthys calabaricus</name>
    <dbReference type="NCBI Taxonomy" id="27687"/>
    <lineage>
        <taxon>Eukaryota</taxon>
        <taxon>Metazoa</taxon>
        <taxon>Chordata</taxon>
        <taxon>Craniata</taxon>
        <taxon>Vertebrata</taxon>
        <taxon>Euteleostomi</taxon>
        <taxon>Actinopterygii</taxon>
        <taxon>Polypteriformes</taxon>
        <taxon>Polypteridae</taxon>
        <taxon>Erpetoichthys</taxon>
    </lineage>
</organism>
<feature type="domain" description="Ig-like" evidence="5">
    <location>
        <begin position="385"/>
        <end position="486"/>
    </location>
</feature>
<dbReference type="SMART" id="SM00406">
    <property type="entry name" value="IGv"/>
    <property type="match status" value="4"/>
</dbReference>
<reference evidence="6" key="1">
    <citation type="submission" date="2021-06" db="EMBL/GenBank/DDBJ databases">
        <authorList>
            <consortium name="Wellcome Sanger Institute Data Sharing"/>
        </authorList>
    </citation>
    <scope>NUCLEOTIDE SEQUENCE [LARGE SCALE GENOMIC DNA]</scope>
</reference>
<dbReference type="AlphaFoldDB" id="A0A8C4SBD2"/>
<evidence type="ECO:0000313" key="6">
    <source>
        <dbReference type="Ensembl" id="ENSECRP00000013846.1"/>
    </source>
</evidence>
<dbReference type="SMART" id="SM00093">
    <property type="entry name" value="SERPIN"/>
    <property type="match status" value="1"/>
</dbReference>
<dbReference type="Ensembl" id="ENSECRT00000014084.1">
    <property type="protein sequence ID" value="ENSECRP00000013846.1"/>
    <property type="gene ID" value="ENSECRG00000009231.1"/>
</dbReference>
<dbReference type="InterPro" id="IPR036186">
    <property type="entry name" value="Serpin_sf"/>
</dbReference>
<dbReference type="InterPro" id="IPR023796">
    <property type="entry name" value="Serpin_dom"/>
</dbReference>
<reference evidence="6" key="2">
    <citation type="submission" date="2025-08" db="UniProtKB">
        <authorList>
            <consortium name="Ensembl"/>
        </authorList>
    </citation>
    <scope>IDENTIFICATION</scope>
</reference>
<reference evidence="6" key="3">
    <citation type="submission" date="2025-09" db="UniProtKB">
        <authorList>
            <consortium name="Ensembl"/>
        </authorList>
    </citation>
    <scope>IDENTIFICATION</scope>
</reference>
<evidence type="ECO:0000256" key="4">
    <source>
        <dbReference type="SAM" id="SignalP"/>
    </source>
</evidence>
<dbReference type="InterPro" id="IPR051755">
    <property type="entry name" value="Ig-like_CS_Receptor"/>
</dbReference>
<keyword evidence="4" id="KW-0732">Signal</keyword>
<feature type="signal peptide" evidence="4">
    <location>
        <begin position="1"/>
        <end position="18"/>
    </location>
</feature>
<dbReference type="Gene3D" id="3.30.497.10">
    <property type="entry name" value="Antithrombin, subunit I, domain 2"/>
    <property type="match status" value="1"/>
</dbReference>
<dbReference type="SUPFAM" id="SSF48726">
    <property type="entry name" value="Immunoglobulin"/>
    <property type="match status" value="4"/>
</dbReference>
<dbReference type="PROSITE" id="PS50835">
    <property type="entry name" value="IG_LIKE"/>
    <property type="match status" value="4"/>
</dbReference>
<dbReference type="Pfam" id="PF07679">
    <property type="entry name" value="I-set"/>
    <property type="match status" value="1"/>
</dbReference>
<dbReference type="InterPro" id="IPR042178">
    <property type="entry name" value="Serpin_sf_1"/>
</dbReference>
<keyword evidence="7" id="KW-1185">Reference proteome</keyword>
<dbReference type="PANTHER" id="PTHR19971">
    <property type="entry name" value="SIGNAL-REGULATORY PROTEIN BETA"/>
    <property type="match status" value="1"/>
</dbReference>
<feature type="domain" description="Ig-like" evidence="5">
    <location>
        <begin position="134"/>
        <end position="232"/>
    </location>
</feature>
<dbReference type="InterPro" id="IPR013098">
    <property type="entry name" value="Ig_I-set"/>
</dbReference>
<protein>
    <submittedName>
        <fullName evidence="6">Uncharacterized LOC114658466</fullName>
    </submittedName>
</protein>
<dbReference type="Pfam" id="PF00079">
    <property type="entry name" value="Serpin"/>
    <property type="match status" value="1"/>
</dbReference>
<evidence type="ECO:0000256" key="2">
    <source>
        <dbReference type="ARBA" id="ARBA00023180"/>
    </source>
</evidence>
<name>A0A8C4SBD2_ERPCA</name>
<dbReference type="InterPro" id="IPR013783">
    <property type="entry name" value="Ig-like_fold"/>
</dbReference>
<feature type="chain" id="PRO_5034341325" evidence="4">
    <location>
        <begin position="19"/>
        <end position="811"/>
    </location>
</feature>
<dbReference type="Proteomes" id="UP000694620">
    <property type="component" value="Chromosome 10"/>
</dbReference>
<dbReference type="InterPro" id="IPR036179">
    <property type="entry name" value="Ig-like_dom_sf"/>
</dbReference>
<evidence type="ECO:0000256" key="3">
    <source>
        <dbReference type="RuleBase" id="RU000411"/>
    </source>
</evidence>
<dbReference type="InterPro" id="IPR003598">
    <property type="entry name" value="Ig_sub2"/>
</dbReference>
<dbReference type="CDD" id="cd00099">
    <property type="entry name" value="IgV"/>
    <property type="match status" value="2"/>
</dbReference>